<feature type="chain" id="PRO_5016722595" evidence="2">
    <location>
        <begin position="20"/>
        <end position="1091"/>
    </location>
</feature>
<dbReference type="RefSeq" id="WP_115092222.1">
    <property type="nucleotide sequence ID" value="NZ_CP068107.1"/>
</dbReference>
<evidence type="ECO:0000313" key="4">
    <source>
        <dbReference type="Proteomes" id="UP000255024"/>
    </source>
</evidence>
<keyword evidence="1" id="KW-0175">Coiled coil</keyword>
<keyword evidence="2" id="KW-0732">Signal</keyword>
<name>A0A378U5S0_MYROD</name>
<gene>
    <name evidence="3" type="ORF">NCTC11179_03009</name>
</gene>
<proteinExistence type="predicted"/>
<dbReference type="AlphaFoldDB" id="A0A378U5S0"/>
<organism evidence="3 4">
    <name type="scientific">Myroides odoratus</name>
    <name type="common">Flavobacterium odoratum</name>
    <dbReference type="NCBI Taxonomy" id="256"/>
    <lineage>
        <taxon>Bacteria</taxon>
        <taxon>Pseudomonadati</taxon>
        <taxon>Bacteroidota</taxon>
        <taxon>Flavobacteriia</taxon>
        <taxon>Flavobacteriales</taxon>
        <taxon>Flavobacteriaceae</taxon>
        <taxon>Myroides</taxon>
    </lineage>
</organism>
<dbReference type="Proteomes" id="UP000255024">
    <property type="component" value="Unassembled WGS sequence"/>
</dbReference>
<sequence>MKKITLLAAVLGASYFANAQVGIGIPTPVSSTQLDVTANDKGILIPRVPLTAINEFKPIVGTQTESLLVYNSNGADIPTGFYYWVDSKWNRIVGKAELDQVIENLGDNITNLEADVKNIQTVINYILPSNPSNDATTPETHTTVVYKDGKFYTVTYDATTQTYTTQEINFEDMVNGFETKTFMKEVLNAEGKVIGMIYFSEQTIIDWLAADAANTIANIPNNAPGAMPIKVKDIVVNNIQEILESPTNITITTTEGDRTFTTVEEYLQYITQFSNGNVIYTEIADPANAGQTIWVFQYWDEATNTYKTIDIQGLVEAAETNTTIVSYNNKQYYLSEAYIKAGGETNPANWTAVPAGAIHVDVVGGVINNIQEILESPTNLTINTIEGSRTFTTVEEYIQYISQYSDGNVVYREIDDPANAGQKIWVFQYWDEATNTYKTINIKDLVEAAETNTTIVVYNNKQYYLSEAYIKAGGETDPANWTAVPAGAIHLDVVGAVINNIQEILESPTNITITTTEGDKTFTTVEEYLQYISQYSDGNVVYREIDDPANAGQKIWVFQYWDEATNTYKTIDIQGLVEAAETNTTIVTYNNKQYYLSEAYIKAGGETDPANWTAVPAGAIHVDVVGGVINNIQEILESPTNITITTTEGDKTFTTVEEYLQYISQYSDGNVVYREIDDPANAGQKIWVFQYWDEATNTYKTIDIQGLVEAAETNTTIVTYNNKQYYLSEAYIKAGGETDPANWTAVPTGAIHVDVVGGVINNIQEILESPTNITITTTEGDKTFTTVEEYLQYISQYSDGNVVYREIDDPANAGQKIWVFQYWDEASESYKTIDIKDLVAQTETKTQIKRTEVLVDGTLPTFGEVRTAPVAGDVKKGEIFYEYNAEGGNVDYINMTEDILNSINNNEEIKNAITNVLNLGGNVYFGDHDNDDNTPAVFYQVITKLDGTKENKEIELPASFLVNLINKYKDIVKQALGDTIINEGDTVFTGNVYNGYKVYLGKGTTTIQVYSAVATPVSFGSLAGDKQIRQVLGIKLLNAAGHIVTESTTDVTVETGTTVKFNIGVGNQYMMLPVGAYEVVVEYASNEQVQP</sequence>
<dbReference type="EMBL" id="UGQL01000002">
    <property type="protein sequence ID" value="STZ69503.1"/>
    <property type="molecule type" value="Genomic_DNA"/>
</dbReference>
<reference evidence="3 4" key="1">
    <citation type="submission" date="2018-06" db="EMBL/GenBank/DDBJ databases">
        <authorList>
            <consortium name="Pathogen Informatics"/>
            <person name="Doyle S."/>
        </authorList>
    </citation>
    <scope>NUCLEOTIDE SEQUENCE [LARGE SCALE GENOMIC DNA]</scope>
    <source>
        <strain evidence="3 4">NCTC11179</strain>
    </source>
</reference>
<accession>A0A378U5S0</accession>
<protein>
    <submittedName>
        <fullName evidence="3">Protein of uncharacterized function (DUF357)</fullName>
    </submittedName>
</protein>
<evidence type="ECO:0000313" key="3">
    <source>
        <dbReference type="EMBL" id="STZ69503.1"/>
    </source>
</evidence>
<evidence type="ECO:0000256" key="2">
    <source>
        <dbReference type="SAM" id="SignalP"/>
    </source>
</evidence>
<evidence type="ECO:0000256" key="1">
    <source>
        <dbReference type="SAM" id="Coils"/>
    </source>
</evidence>
<feature type="coiled-coil region" evidence="1">
    <location>
        <begin position="95"/>
        <end position="122"/>
    </location>
</feature>
<keyword evidence="4" id="KW-1185">Reference proteome</keyword>
<feature type="signal peptide" evidence="2">
    <location>
        <begin position="1"/>
        <end position="19"/>
    </location>
</feature>